<dbReference type="EMBL" id="JBANAX010000780">
    <property type="protein sequence ID" value="KAL1193534.1"/>
    <property type="molecule type" value="Genomic_DNA"/>
</dbReference>
<evidence type="ECO:0000256" key="4">
    <source>
        <dbReference type="ARBA" id="ARBA00022801"/>
    </source>
</evidence>
<evidence type="ECO:0000256" key="1">
    <source>
        <dbReference type="ARBA" id="ARBA00022670"/>
    </source>
</evidence>
<keyword evidence="2" id="KW-0479">Metal-binding</keyword>
<dbReference type="CDD" id="cd09272">
    <property type="entry name" value="RNase_HI_RT_Ty1"/>
    <property type="match status" value="1"/>
</dbReference>
<dbReference type="InterPro" id="IPR054722">
    <property type="entry name" value="PolX-like_BBD"/>
</dbReference>
<dbReference type="SUPFAM" id="SSF56672">
    <property type="entry name" value="DNA/RNA polymerases"/>
    <property type="match status" value="1"/>
</dbReference>
<evidence type="ECO:0000256" key="3">
    <source>
        <dbReference type="ARBA" id="ARBA00022750"/>
    </source>
</evidence>
<dbReference type="Pfam" id="PF13976">
    <property type="entry name" value="gag_pre-integrs"/>
    <property type="match status" value="1"/>
</dbReference>
<keyword evidence="1" id="KW-0645">Protease</keyword>
<dbReference type="InterPro" id="IPR013103">
    <property type="entry name" value="RVT_2"/>
</dbReference>
<feature type="domain" description="Integrase catalytic" evidence="6">
    <location>
        <begin position="470"/>
        <end position="644"/>
    </location>
</feature>
<dbReference type="Pfam" id="PF25597">
    <property type="entry name" value="SH3_retrovirus"/>
    <property type="match status" value="1"/>
</dbReference>
<dbReference type="PANTHER" id="PTHR42648">
    <property type="entry name" value="TRANSPOSASE, PUTATIVE-RELATED"/>
    <property type="match status" value="1"/>
</dbReference>
<name>A0ABD0ZFS7_CARAN</name>
<feature type="region of interest" description="Disordered" evidence="5">
    <location>
        <begin position="739"/>
        <end position="769"/>
    </location>
</feature>
<reference evidence="7 8" key="1">
    <citation type="submission" date="2024-04" db="EMBL/GenBank/DDBJ databases">
        <title>Genome assembly C_amara_ONT_v2.</title>
        <authorList>
            <person name="Yant L."/>
            <person name="Moore C."/>
            <person name="Slenker M."/>
        </authorList>
    </citation>
    <scope>NUCLEOTIDE SEQUENCE [LARGE SCALE GENOMIC DNA]</scope>
    <source>
        <tissue evidence="7">Leaf</tissue>
    </source>
</reference>
<dbReference type="InterPro" id="IPR012337">
    <property type="entry name" value="RNaseH-like_sf"/>
</dbReference>
<gene>
    <name evidence="7" type="ORF">V5N11_025731</name>
</gene>
<dbReference type="InterPro" id="IPR036397">
    <property type="entry name" value="RNaseH_sf"/>
</dbReference>
<dbReference type="Proteomes" id="UP001558713">
    <property type="component" value="Unassembled WGS sequence"/>
</dbReference>
<evidence type="ECO:0000256" key="2">
    <source>
        <dbReference type="ARBA" id="ARBA00022723"/>
    </source>
</evidence>
<proteinExistence type="predicted"/>
<dbReference type="GO" id="GO:0004190">
    <property type="term" value="F:aspartic-type endopeptidase activity"/>
    <property type="evidence" value="ECO:0007669"/>
    <property type="project" value="UniProtKB-KW"/>
</dbReference>
<comment type="caution">
    <text evidence="7">The sequence shown here is derived from an EMBL/GenBank/DDBJ whole genome shotgun (WGS) entry which is preliminary data.</text>
</comment>
<dbReference type="Pfam" id="PF07727">
    <property type="entry name" value="RVT_2"/>
    <property type="match status" value="1"/>
</dbReference>
<keyword evidence="3" id="KW-0064">Aspartyl protease</keyword>
<dbReference type="GO" id="GO:0046872">
    <property type="term" value="F:metal ion binding"/>
    <property type="evidence" value="ECO:0007669"/>
    <property type="project" value="UniProtKB-KW"/>
</dbReference>
<evidence type="ECO:0000313" key="7">
    <source>
        <dbReference type="EMBL" id="KAL1193534.1"/>
    </source>
</evidence>
<keyword evidence="8" id="KW-1185">Reference proteome</keyword>
<dbReference type="Gene3D" id="3.30.420.10">
    <property type="entry name" value="Ribonuclease H-like superfamily/Ribonuclease H"/>
    <property type="match status" value="1"/>
</dbReference>
<dbReference type="Pfam" id="PF14223">
    <property type="entry name" value="Retrotran_gag_2"/>
    <property type="match status" value="1"/>
</dbReference>
<sequence length="1402" mass="158139">MEDQKQIIPPIVLDGKNYFLWCRTTKTLLRSSGLWVHCLSSQETPNGIDEAGSGKGGVKTSAPISSSLGDSKWIQEDQLVLAILQSSLEQSILASYSYVEEAKELWDTLKEVYGNESKIWRIFEIQRELSALKQGGKEVKDHLGEFRRVWGELEMLRPQTLDVTEMMERREQDQVFGLLHALDESYVGLIHHILRFEKLPTLNQVCMMIQKEESSRSLFIGTKEVAHKCKGKEAGQIVNKKKIWCDHCSMKGHTKEKCWALYPYLIPKKLRQSASVVEGGSLGDCIKSITKLVESGKGLFTSRARKPIVVDSGASHHMISDKDLLSEVKPHHGKVTIDNGQDVEIRGIGNLELFNKKLKALYLPEFSNNLLSVQRATKDLDCLAIFSPDDVKFQNTKSGKTIGEGSSKGGLYVLNDLDSKKSAANHSALSSLWHARLGHPHKRALQLAVPDHEAQDHQECEACILGKHCRNVFPESSTVYEECFEVIHSDVWTAPCATHDNYKYFVSFIDGKSKYSWVTLMPSKSHVLDVFSKFYNYVLTQFGTKIKILRSDNGGEYTSHAFKEFVGKNGIVHQTSCAYTPQQNGVAECKNRHLMEVTRAMMFDRSVPKTFWGDAVMTACHLINRLPMRNLEDKSPYEVVYNTKPSIDHLRVFGSVCFVFVPDAQRNKLEPKSIKCMFIGYSSTQKGYKCYNPTSKRVHVSRDVKFVEEKGYFDKTSWESLEDIASPVDRASTLRGILEGLTPGGDSVEHVSNDEVENEENDSGVPTEAEAVVDVEGDGEEEESPNVESALDPVETAVVEESEESEPEENVVPQLRRSTRIRFPPEHWKNTRVYYNNQAVAHPFQNHCTMEQFPKEHQAVLSKIDGHKIPRSYEEACLDDVWVKAMQEEIASMVKNGTWDEVDKPSKKKLVGCRWIYTIKYTRTGEIERYKARLVAKGYTQKHGVDYTETFAPVAKLHSVRVLLSIATNLCWDLWQMDVKNAFLQGDLKEEVYMVPPEGVGIGNNKVCKLKKAIYVLKQSPRAWYHKLSGCLLENGFRRSEADHTLFTTQGENGIVAVLVYVDDIIVTGDDVEGIKRTKSLLKASFDIKDLGELKYFLGIEVCKFADGLFLSQRKYTLDLLEKTGKLGVKPAKTPIEDGYKICPEGEPLMEVKQYQRLVGRLIYLTITRPDISFAVNQVSQHMQAPSKHHWGMVDRILRYLKGTPGKGIWMGRNNSTDIVGYCDADWAGDKVDRKSTTGYCTFVGGNLVTWRSKKQKVISRSSAEAEYRAMANTTGELVWLKALLKDLGIESSEPITLHCDNQAAIHIASNSVFHERTKHIEVDCHYVREKVEAGIILPTFVRSIDQLADVFTKATTSKVCDDLHGKMGLLDLHQPILRGSVELKIQSEDQDIHVDPSGCQS</sequence>
<dbReference type="Pfam" id="PF22936">
    <property type="entry name" value="Pol_BBD"/>
    <property type="match status" value="1"/>
</dbReference>
<organism evidence="7 8">
    <name type="scientific">Cardamine amara subsp. amara</name>
    <dbReference type="NCBI Taxonomy" id="228776"/>
    <lineage>
        <taxon>Eukaryota</taxon>
        <taxon>Viridiplantae</taxon>
        <taxon>Streptophyta</taxon>
        <taxon>Embryophyta</taxon>
        <taxon>Tracheophyta</taxon>
        <taxon>Spermatophyta</taxon>
        <taxon>Magnoliopsida</taxon>
        <taxon>eudicotyledons</taxon>
        <taxon>Gunneridae</taxon>
        <taxon>Pentapetalae</taxon>
        <taxon>rosids</taxon>
        <taxon>malvids</taxon>
        <taxon>Brassicales</taxon>
        <taxon>Brassicaceae</taxon>
        <taxon>Cardamineae</taxon>
        <taxon>Cardamine</taxon>
    </lineage>
</organism>
<dbReference type="InterPro" id="IPR039537">
    <property type="entry name" value="Retrotran_Ty1/copia-like"/>
</dbReference>
<evidence type="ECO:0000313" key="8">
    <source>
        <dbReference type="Proteomes" id="UP001558713"/>
    </source>
</evidence>
<dbReference type="SUPFAM" id="SSF53098">
    <property type="entry name" value="Ribonuclease H-like"/>
    <property type="match status" value="1"/>
</dbReference>
<dbReference type="PANTHER" id="PTHR42648:SF28">
    <property type="entry name" value="TRANSPOSON-ENCODED PROTEIN WITH RIBONUCLEASE H-LIKE AND RETROVIRUS ZINC FINGER-LIKE DOMAINS"/>
    <property type="match status" value="1"/>
</dbReference>
<evidence type="ECO:0000256" key="5">
    <source>
        <dbReference type="SAM" id="MobiDB-lite"/>
    </source>
</evidence>
<dbReference type="InterPro" id="IPR043502">
    <property type="entry name" value="DNA/RNA_pol_sf"/>
</dbReference>
<dbReference type="InterPro" id="IPR001584">
    <property type="entry name" value="Integrase_cat-core"/>
</dbReference>
<dbReference type="PROSITE" id="PS50994">
    <property type="entry name" value="INTEGRASE"/>
    <property type="match status" value="1"/>
</dbReference>
<dbReference type="InterPro" id="IPR025724">
    <property type="entry name" value="GAG-pre-integrase_dom"/>
</dbReference>
<dbReference type="Pfam" id="PF00665">
    <property type="entry name" value="rve"/>
    <property type="match status" value="1"/>
</dbReference>
<accession>A0ABD0ZFS7</accession>
<dbReference type="InterPro" id="IPR057670">
    <property type="entry name" value="SH3_retrovirus"/>
</dbReference>
<keyword evidence="4" id="KW-0378">Hydrolase</keyword>
<dbReference type="GO" id="GO:0006508">
    <property type="term" value="P:proteolysis"/>
    <property type="evidence" value="ECO:0007669"/>
    <property type="project" value="UniProtKB-KW"/>
</dbReference>
<protein>
    <submittedName>
        <fullName evidence="7">Retrovirus-related Pol polyprotein from transposon TNT 1-94</fullName>
    </submittedName>
</protein>
<evidence type="ECO:0000259" key="6">
    <source>
        <dbReference type="PROSITE" id="PS50994"/>
    </source>
</evidence>